<dbReference type="Proteomes" id="UP000234206">
    <property type="component" value="Unassembled WGS sequence"/>
</dbReference>
<keyword evidence="3" id="KW-1185">Reference proteome</keyword>
<dbReference type="AlphaFoldDB" id="A0A2I1PBB9"/>
<dbReference type="EMBL" id="PKIZ01000008">
    <property type="protein sequence ID" value="PKZ41912.1"/>
    <property type="molecule type" value="Genomic_DNA"/>
</dbReference>
<evidence type="ECO:0000313" key="3">
    <source>
        <dbReference type="Proteomes" id="UP000234206"/>
    </source>
</evidence>
<keyword evidence="1" id="KW-0472">Membrane</keyword>
<name>A0A2I1PBB9_9MICO</name>
<sequence length="76" mass="8683">MHNVLAVITEGGESAHHGMELPFAPIWFGVIALAVLMALLFILWQFRHAVPMDPRDEEFAADHIRHGRRRSRAGRR</sequence>
<dbReference type="RefSeq" id="WP_101849472.1">
    <property type="nucleotide sequence ID" value="NZ_JBHLVH010000004.1"/>
</dbReference>
<accession>A0A2I1PBB9</accession>
<dbReference type="OrthoDB" id="5149460at2"/>
<feature type="transmembrane region" description="Helical" evidence="1">
    <location>
        <begin position="26"/>
        <end position="46"/>
    </location>
</feature>
<protein>
    <submittedName>
        <fullName evidence="2">Uncharacterized protein</fullName>
    </submittedName>
</protein>
<gene>
    <name evidence="2" type="ORF">CYJ76_05550</name>
</gene>
<evidence type="ECO:0000256" key="1">
    <source>
        <dbReference type="SAM" id="Phobius"/>
    </source>
</evidence>
<proteinExistence type="predicted"/>
<comment type="caution">
    <text evidence="2">The sequence shown here is derived from an EMBL/GenBank/DDBJ whole genome shotgun (WGS) entry which is preliminary data.</text>
</comment>
<keyword evidence="1" id="KW-0812">Transmembrane</keyword>
<evidence type="ECO:0000313" key="2">
    <source>
        <dbReference type="EMBL" id="PKZ41912.1"/>
    </source>
</evidence>
<keyword evidence="1" id="KW-1133">Transmembrane helix</keyword>
<organism evidence="2 3">
    <name type="scientific">Kytococcus schroeteri</name>
    <dbReference type="NCBI Taxonomy" id="138300"/>
    <lineage>
        <taxon>Bacteria</taxon>
        <taxon>Bacillati</taxon>
        <taxon>Actinomycetota</taxon>
        <taxon>Actinomycetes</taxon>
        <taxon>Micrococcales</taxon>
        <taxon>Kytococcaceae</taxon>
        <taxon>Kytococcus</taxon>
    </lineage>
</organism>
<reference evidence="2 3" key="1">
    <citation type="submission" date="2017-12" db="EMBL/GenBank/DDBJ databases">
        <title>Phylogenetic diversity of female urinary microbiome.</title>
        <authorList>
            <person name="Thomas-White K."/>
            <person name="Wolfe A.J."/>
        </authorList>
    </citation>
    <scope>NUCLEOTIDE SEQUENCE [LARGE SCALE GENOMIC DNA]</scope>
    <source>
        <strain evidence="2 3">UMB1298</strain>
    </source>
</reference>